<accession>A0A917EHH8</accession>
<dbReference type="PANTHER" id="PTHR44688:SF16">
    <property type="entry name" value="DNA-BINDING TRANSCRIPTIONAL ACTIVATOR DEVR_DOSR"/>
    <property type="match status" value="1"/>
</dbReference>
<evidence type="ECO:0000256" key="2">
    <source>
        <dbReference type="ARBA" id="ARBA00023125"/>
    </source>
</evidence>
<reference evidence="5" key="1">
    <citation type="journal article" date="2014" name="Int. J. Syst. Evol. Microbiol.">
        <title>Complete genome sequence of Corynebacterium casei LMG S-19264T (=DSM 44701T), isolated from a smear-ripened cheese.</title>
        <authorList>
            <consortium name="US DOE Joint Genome Institute (JGI-PGF)"/>
            <person name="Walter F."/>
            <person name="Albersmeier A."/>
            <person name="Kalinowski J."/>
            <person name="Ruckert C."/>
        </authorList>
    </citation>
    <scope>NUCLEOTIDE SEQUENCE</scope>
    <source>
        <strain evidence="5">CGMCC 1.16012</strain>
    </source>
</reference>
<name>A0A917EHH8_9RHOB</name>
<dbReference type="InterPro" id="IPR005143">
    <property type="entry name" value="TF_LuxR_autoind-bd_dom"/>
</dbReference>
<dbReference type="Proteomes" id="UP000606730">
    <property type="component" value="Unassembled WGS sequence"/>
</dbReference>
<evidence type="ECO:0000259" key="4">
    <source>
        <dbReference type="PROSITE" id="PS50043"/>
    </source>
</evidence>
<gene>
    <name evidence="5" type="ORF">GCM10011517_07900</name>
</gene>
<comment type="caution">
    <text evidence="5">The sequence shown here is derived from an EMBL/GenBank/DDBJ whole genome shotgun (WGS) entry which is preliminary data.</text>
</comment>
<dbReference type="InterPro" id="IPR036693">
    <property type="entry name" value="TF_LuxR_autoind-bd_dom_sf"/>
</dbReference>
<dbReference type="Gene3D" id="3.30.450.80">
    <property type="entry name" value="Transcription factor LuxR-like, autoinducer-binding domain"/>
    <property type="match status" value="1"/>
</dbReference>
<evidence type="ECO:0000313" key="5">
    <source>
        <dbReference type="EMBL" id="GGE42706.1"/>
    </source>
</evidence>
<dbReference type="GO" id="GO:0006355">
    <property type="term" value="P:regulation of DNA-templated transcription"/>
    <property type="evidence" value="ECO:0007669"/>
    <property type="project" value="InterPro"/>
</dbReference>
<dbReference type="CDD" id="cd06170">
    <property type="entry name" value="LuxR_C_like"/>
    <property type="match status" value="1"/>
</dbReference>
<protein>
    <recommendedName>
        <fullName evidence="4">HTH luxR-type domain-containing protein</fullName>
    </recommendedName>
</protein>
<keyword evidence="2" id="KW-0238">DNA-binding</keyword>
<evidence type="ECO:0000256" key="1">
    <source>
        <dbReference type="ARBA" id="ARBA00023015"/>
    </source>
</evidence>
<dbReference type="EMBL" id="BMKN01000001">
    <property type="protein sequence ID" value="GGE42706.1"/>
    <property type="molecule type" value="Genomic_DNA"/>
</dbReference>
<keyword evidence="1" id="KW-0805">Transcription regulation</keyword>
<dbReference type="AlphaFoldDB" id="A0A917EHH8"/>
<dbReference type="SUPFAM" id="SSF75516">
    <property type="entry name" value="Pheromone-binding domain of LuxR-like quorum-sensing transcription factors"/>
    <property type="match status" value="1"/>
</dbReference>
<dbReference type="PROSITE" id="PS50043">
    <property type="entry name" value="HTH_LUXR_2"/>
    <property type="match status" value="1"/>
</dbReference>
<dbReference type="PRINTS" id="PR00038">
    <property type="entry name" value="HTHLUXR"/>
</dbReference>
<dbReference type="PANTHER" id="PTHR44688">
    <property type="entry name" value="DNA-BINDING TRANSCRIPTIONAL ACTIVATOR DEVR_DOSR"/>
    <property type="match status" value="1"/>
</dbReference>
<proteinExistence type="predicted"/>
<dbReference type="InterPro" id="IPR000792">
    <property type="entry name" value="Tscrpt_reg_LuxR_C"/>
</dbReference>
<dbReference type="SMART" id="SM00421">
    <property type="entry name" value="HTH_LUXR"/>
    <property type="match status" value="1"/>
</dbReference>
<organism evidence="5 6">
    <name type="scientific">Actibacterium pelagium</name>
    <dbReference type="NCBI Taxonomy" id="2029103"/>
    <lineage>
        <taxon>Bacteria</taxon>
        <taxon>Pseudomonadati</taxon>
        <taxon>Pseudomonadota</taxon>
        <taxon>Alphaproteobacteria</taxon>
        <taxon>Rhodobacterales</taxon>
        <taxon>Roseobacteraceae</taxon>
        <taxon>Actibacterium</taxon>
    </lineage>
</organism>
<sequence length="248" mass="28220">MNDVEAVISAQHVDDLWQFLSNWLSEFGFTRIIYGNTRFNSMNSFGDPSDFMILTTLPSDYVRQFIEDRLFFSGPMLLWAKDNVGAKSWSLMAEMLDGKELSSSERKVLELNQKFNLTAGYTLSFGGASKRHKAAMGLATESDKDQDYVDALWSEHGRKILAFCNVAHLKLMDLPFSSKDRNMTSRQREVLEWVGEGKTTQDIAQILELTPATVEKHLRRAREVLNVDTTAQAVLKASLHNQIYIKNK</sequence>
<dbReference type="GO" id="GO:0003677">
    <property type="term" value="F:DNA binding"/>
    <property type="evidence" value="ECO:0007669"/>
    <property type="project" value="UniProtKB-KW"/>
</dbReference>
<dbReference type="SUPFAM" id="SSF46894">
    <property type="entry name" value="C-terminal effector domain of the bipartite response regulators"/>
    <property type="match status" value="1"/>
</dbReference>
<keyword evidence="3" id="KW-0804">Transcription</keyword>
<dbReference type="Pfam" id="PF03472">
    <property type="entry name" value="Autoind_bind"/>
    <property type="match status" value="1"/>
</dbReference>
<evidence type="ECO:0000256" key="3">
    <source>
        <dbReference type="ARBA" id="ARBA00023163"/>
    </source>
</evidence>
<dbReference type="InterPro" id="IPR036388">
    <property type="entry name" value="WH-like_DNA-bd_sf"/>
</dbReference>
<dbReference type="InterPro" id="IPR016032">
    <property type="entry name" value="Sig_transdc_resp-reg_C-effctor"/>
</dbReference>
<evidence type="ECO:0000313" key="6">
    <source>
        <dbReference type="Proteomes" id="UP000606730"/>
    </source>
</evidence>
<reference evidence="5" key="2">
    <citation type="submission" date="2020-09" db="EMBL/GenBank/DDBJ databases">
        <authorList>
            <person name="Sun Q."/>
            <person name="Zhou Y."/>
        </authorList>
    </citation>
    <scope>NUCLEOTIDE SEQUENCE</scope>
    <source>
        <strain evidence="5">CGMCC 1.16012</strain>
    </source>
</reference>
<dbReference type="Gene3D" id="1.10.10.10">
    <property type="entry name" value="Winged helix-like DNA-binding domain superfamily/Winged helix DNA-binding domain"/>
    <property type="match status" value="1"/>
</dbReference>
<dbReference type="Pfam" id="PF00196">
    <property type="entry name" value="GerE"/>
    <property type="match status" value="1"/>
</dbReference>
<feature type="domain" description="HTH luxR-type" evidence="4">
    <location>
        <begin position="176"/>
        <end position="241"/>
    </location>
</feature>
<keyword evidence="6" id="KW-1185">Reference proteome</keyword>